<reference evidence="2" key="1">
    <citation type="submission" date="2022-01" db="EMBL/GenBank/DDBJ databases">
        <title>Antribacter sp. nov., isolated from Guizhou of China.</title>
        <authorList>
            <person name="Chengliang C."/>
            <person name="Ya Z."/>
        </authorList>
    </citation>
    <scope>NUCLEOTIDE SEQUENCE</scope>
    <source>
        <strain evidence="2">KLBMP 9083</strain>
    </source>
</reference>
<dbReference type="AlphaFoldDB" id="A0AA41QDD8"/>
<dbReference type="Proteomes" id="UP001165405">
    <property type="component" value="Unassembled WGS sequence"/>
</dbReference>
<accession>A0AA41QDD8</accession>
<proteinExistence type="predicted"/>
<evidence type="ECO:0000313" key="3">
    <source>
        <dbReference type="Proteomes" id="UP001165405"/>
    </source>
</evidence>
<evidence type="ECO:0000313" key="2">
    <source>
        <dbReference type="EMBL" id="MCF4121399.1"/>
    </source>
</evidence>
<dbReference type="SUPFAM" id="SSF54593">
    <property type="entry name" value="Glyoxalase/Bleomycin resistance protein/Dihydroxybiphenyl dioxygenase"/>
    <property type="match status" value="1"/>
</dbReference>
<name>A0AA41QDD8_9MICO</name>
<dbReference type="InterPro" id="IPR037523">
    <property type="entry name" value="VOC_core"/>
</dbReference>
<dbReference type="InterPro" id="IPR004360">
    <property type="entry name" value="Glyas_Fos-R_dOase_dom"/>
</dbReference>
<organism evidence="2 3">
    <name type="scientific">Antribacter soli</name>
    <dbReference type="NCBI Taxonomy" id="2910976"/>
    <lineage>
        <taxon>Bacteria</taxon>
        <taxon>Bacillati</taxon>
        <taxon>Actinomycetota</taxon>
        <taxon>Actinomycetes</taxon>
        <taxon>Micrococcales</taxon>
        <taxon>Promicromonosporaceae</taxon>
        <taxon>Antribacter</taxon>
    </lineage>
</organism>
<gene>
    <name evidence="2" type="ORF">L1785_10440</name>
</gene>
<protein>
    <submittedName>
        <fullName evidence="2">VOC family protein</fullName>
    </submittedName>
</protein>
<dbReference type="PANTHER" id="PTHR36437:SF2">
    <property type="entry name" value="GLYOXALASE_BLEOMYCIN RESISTANCE PROTEIN_DIOXYGENASE"/>
    <property type="match status" value="1"/>
</dbReference>
<dbReference type="EMBL" id="JAKGSG010000029">
    <property type="protein sequence ID" value="MCF4121399.1"/>
    <property type="molecule type" value="Genomic_DNA"/>
</dbReference>
<dbReference type="InterPro" id="IPR029068">
    <property type="entry name" value="Glyas_Bleomycin-R_OHBP_Dase"/>
</dbReference>
<dbReference type="Gene3D" id="3.10.180.10">
    <property type="entry name" value="2,3-Dihydroxybiphenyl 1,2-Dioxygenase, domain 1"/>
    <property type="match status" value="1"/>
</dbReference>
<dbReference type="PANTHER" id="PTHR36437">
    <property type="entry name" value="GLYOXALASE/BLEOMYCIN RESISTANCE PROTEIN/DIOXYGENASE"/>
    <property type="match status" value="1"/>
</dbReference>
<dbReference type="PROSITE" id="PS51819">
    <property type="entry name" value="VOC"/>
    <property type="match status" value="1"/>
</dbReference>
<dbReference type="RefSeq" id="WP_236089196.1">
    <property type="nucleotide sequence ID" value="NZ_JAKGSG010000029.1"/>
</dbReference>
<dbReference type="Pfam" id="PF00903">
    <property type="entry name" value="Glyoxalase"/>
    <property type="match status" value="1"/>
</dbReference>
<keyword evidence="3" id="KW-1185">Reference proteome</keyword>
<evidence type="ECO:0000259" key="1">
    <source>
        <dbReference type="PROSITE" id="PS51819"/>
    </source>
</evidence>
<feature type="domain" description="VOC" evidence="1">
    <location>
        <begin position="3"/>
        <end position="122"/>
    </location>
</feature>
<sequence>MLRISDVTYLVRDLDEAIGFFTEAVGFVVRQDETSGDRRRVVVGPADGGTGLVLAVARDGADVGRQAGGKVAFFLETGDFAAQYERLRAYGVKFREEPRHEEYGTVVVFEDLYGMPWDLIEPPASSSSDGGAVASH</sequence>
<comment type="caution">
    <text evidence="2">The sequence shown here is derived from an EMBL/GenBank/DDBJ whole genome shotgun (WGS) entry which is preliminary data.</text>
</comment>